<evidence type="ECO:0000313" key="2">
    <source>
        <dbReference type="EMBL" id="CAA9262807.1"/>
    </source>
</evidence>
<keyword evidence="1" id="KW-1133">Transmembrane helix</keyword>
<accession>A0A6J4IWN0</accession>
<feature type="transmembrane region" description="Helical" evidence="1">
    <location>
        <begin position="229"/>
        <end position="248"/>
    </location>
</feature>
<proteinExistence type="predicted"/>
<dbReference type="AlphaFoldDB" id="A0A6J4IWN0"/>
<protein>
    <recommendedName>
        <fullName evidence="3">Membrane protein 6-pyruvoyl-tetrahydropterin synthase-related domain-containing protein</fullName>
    </recommendedName>
</protein>
<evidence type="ECO:0000256" key="1">
    <source>
        <dbReference type="SAM" id="Phobius"/>
    </source>
</evidence>
<dbReference type="EMBL" id="CADCTC010000159">
    <property type="protein sequence ID" value="CAA9262807.1"/>
    <property type="molecule type" value="Genomic_DNA"/>
</dbReference>
<reference evidence="2" key="1">
    <citation type="submission" date="2020-02" db="EMBL/GenBank/DDBJ databases">
        <authorList>
            <person name="Meier V. D."/>
        </authorList>
    </citation>
    <scope>NUCLEOTIDE SEQUENCE</scope>
    <source>
        <strain evidence="2">AVDCRST_MAG77</strain>
    </source>
</reference>
<keyword evidence="1" id="KW-0812">Transmembrane</keyword>
<evidence type="ECO:0008006" key="3">
    <source>
        <dbReference type="Google" id="ProtNLM"/>
    </source>
</evidence>
<feature type="transmembrane region" description="Helical" evidence="1">
    <location>
        <begin position="370"/>
        <end position="392"/>
    </location>
</feature>
<feature type="transmembrane region" description="Helical" evidence="1">
    <location>
        <begin position="106"/>
        <end position="125"/>
    </location>
</feature>
<keyword evidence="1" id="KW-0472">Membrane</keyword>
<organism evidence="2">
    <name type="scientific">uncultured Chloroflexota bacterium</name>
    <dbReference type="NCBI Taxonomy" id="166587"/>
    <lineage>
        <taxon>Bacteria</taxon>
        <taxon>Bacillati</taxon>
        <taxon>Chloroflexota</taxon>
        <taxon>environmental samples</taxon>
    </lineage>
</organism>
<feature type="transmembrane region" description="Helical" evidence="1">
    <location>
        <begin position="407"/>
        <end position="426"/>
    </location>
</feature>
<feature type="transmembrane region" description="Helical" evidence="1">
    <location>
        <begin position="313"/>
        <end position="333"/>
    </location>
</feature>
<feature type="transmembrane region" description="Helical" evidence="1">
    <location>
        <begin position="131"/>
        <end position="151"/>
    </location>
</feature>
<gene>
    <name evidence="2" type="ORF">AVDCRST_MAG77-2769</name>
</gene>
<feature type="transmembrane region" description="Helical" evidence="1">
    <location>
        <begin position="438"/>
        <end position="458"/>
    </location>
</feature>
<name>A0A6J4IWN0_9CHLR</name>
<sequence length="898" mass="97747">MRLVPRGRFIVALAAALLLSGPGWAPWLDPRLDLWHVDDSSNHMIRLYHVRFLIERGVWYPRWVPDMFMGYGYPLLNFYAPGFYYVAWGLGTLLRLDEWEQFRAGGTVAVLAGASGAFTLVYVLWRRALPAILAALILVYQPYVFQINLFRRGDLPEALALALVCWLLLGILGQWRATTRGAQTGWFAATTLCAAALLLTHNLTALIGASLAGAWVVGLLWARPRWERLARVAAAGLVALALTAFFWLPAVGEGRLVHLDELWGTGGLDWRGWMVEPTGYTDKDHKPGNRQTPYGWIDRNLQYPHQLIATPKISLAQVALALLSGGALLGAVAQRVRGSRHRAVHHDLPREPYRLGVGRTADVFTGHGPLAVLVPLGLACWYLTFTVATPFWEHVPGLALFQFPWRMLGPIGIALAVTAPGALVLLTGGAARRWGRRGMALGTGATLLAGAVLVGNSVGARQFPLGNPTVRDVDGRIVVRDEREKYVSAGTTGNREFLPRTVEVATYTHGYPRHVGVFAKLYPEIDWLGGLLLPQQGDLRLLGWRAEPHRLAARVANDGPGEARLLVRQVQFAGWRAWVDGRRVPIDVAPYVPEQQTAPGLMVVAVPPGEHTVSLAFGPSTLRLVSLGLTVAGALALPLALTWWTRAGRTRSERWVLVAVLALSAFAVLGCWRAARPAFGRFTVAAPVPEVRDGVWRAPHLAAGGAGLVVNLAEAVVAGRAQVASTSGAAIGPDKFVDVRQLTVSDEDPLRGAPGTSRREWLYMHPTAQVSVDVALPARPQVWFQAALALDPRVWSAEYGDGVRFQVMLQPLGAPDGAAPAAPATAVPQLLLDRVVNPRADQDVRRWTPVLVDLTPWAGRTVRLTLSTSQRGDLSFDWAGWGNPVVVVADTARDFVLK</sequence>
<feature type="transmembrane region" description="Helical" evidence="1">
    <location>
        <begin position="158"/>
        <end position="175"/>
    </location>
</feature>
<feature type="transmembrane region" description="Helical" evidence="1">
    <location>
        <begin position="656"/>
        <end position="675"/>
    </location>
</feature>
<feature type="transmembrane region" description="Helical" evidence="1">
    <location>
        <begin position="71"/>
        <end position="94"/>
    </location>
</feature>
<feature type="transmembrane region" description="Helical" evidence="1">
    <location>
        <begin position="187"/>
        <end position="217"/>
    </location>
</feature>
<feature type="transmembrane region" description="Helical" evidence="1">
    <location>
        <begin position="624"/>
        <end position="644"/>
    </location>
</feature>